<protein>
    <submittedName>
        <fullName evidence="1">Uncharacterized protein</fullName>
    </submittedName>
</protein>
<name>A0A8S5VFU9_9CAUD</name>
<proteinExistence type="predicted"/>
<reference evidence="1" key="1">
    <citation type="journal article" date="2021" name="Proc. Natl. Acad. Sci. U.S.A.">
        <title>A Catalog of Tens of Thousands of Viruses from Human Metagenomes Reveals Hidden Associations with Chronic Diseases.</title>
        <authorList>
            <person name="Tisza M.J."/>
            <person name="Buck C.B."/>
        </authorList>
    </citation>
    <scope>NUCLEOTIDE SEQUENCE</scope>
    <source>
        <strain evidence="1">Ct3R43</strain>
    </source>
</reference>
<accession>A0A8S5VFU9</accession>
<sequence>MNAKLATLIVKVLDFIAEHPELETDFDIWRVSPERELRASFCYNYRSDLDALGMPVAKCRYIENGRLIKSMDFLASEENFKLLLEGLEKLGEKHHDH</sequence>
<evidence type="ECO:0000313" key="1">
    <source>
        <dbReference type="EMBL" id="DAG05634.1"/>
    </source>
</evidence>
<organism evidence="1">
    <name type="scientific">Siphoviridae sp. ct3R43</name>
    <dbReference type="NCBI Taxonomy" id="2825321"/>
    <lineage>
        <taxon>Viruses</taxon>
        <taxon>Duplodnaviria</taxon>
        <taxon>Heunggongvirae</taxon>
        <taxon>Uroviricota</taxon>
        <taxon>Caudoviricetes</taxon>
    </lineage>
</organism>
<dbReference type="EMBL" id="BK016262">
    <property type="protein sequence ID" value="DAG05634.1"/>
    <property type="molecule type" value="Genomic_DNA"/>
</dbReference>